<dbReference type="OrthoDB" id="9772660at2"/>
<dbReference type="RefSeq" id="WP_093033568.1">
    <property type="nucleotide sequence ID" value="NZ_FOAG01000003.1"/>
</dbReference>
<evidence type="ECO:0000313" key="4">
    <source>
        <dbReference type="EMBL" id="SEK99599.1"/>
    </source>
</evidence>
<dbReference type="AlphaFoldDB" id="A0A1H7LL71"/>
<dbReference type="InterPro" id="IPR028896">
    <property type="entry name" value="GcvT/YgfZ/DmdA"/>
</dbReference>
<dbReference type="GO" id="GO:0008168">
    <property type="term" value="F:methyltransferase activity"/>
    <property type="evidence" value="ECO:0007669"/>
    <property type="project" value="UniProtKB-KW"/>
</dbReference>
<reference evidence="4 5" key="1">
    <citation type="submission" date="2016-10" db="EMBL/GenBank/DDBJ databases">
        <authorList>
            <person name="de Groot N.N."/>
        </authorList>
    </citation>
    <scope>NUCLEOTIDE SEQUENCE [LARGE SCALE GENOMIC DNA]</scope>
    <source>
        <strain evidence="4 5">DSM 100674</strain>
    </source>
</reference>
<dbReference type="Pfam" id="PF01571">
    <property type="entry name" value="GCV_T"/>
    <property type="match status" value="1"/>
</dbReference>
<dbReference type="Gene3D" id="3.30.1360.120">
    <property type="entry name" value="Probable tRNA modification gtpase trme, domain 1"/>
    <property type="match status" value="1"/>
</dbReference>
<dbReference type="InterPro" id="IPR027266">
    <property type="entry name" value="TrmE/GcvT-like"/>
</dbReference>
<keyword evidence="4" id="KW-0489">Methyltransferase</keyword>
<feature type="domain" description="GCVT N-terminal" evidence="2">
    <location>
        <begin position="33"/>
        <end position="278"/>
    </location>
</feature>
<evidence type="ECO:0000259" key="2">
    <source>
        <dbReference type="Pfam" id="PF01571"/>
    </source>
</evidence>
<feature type="binding site" evidence="1">
    <location>
        <position position="202"/>
    </location>
    <ligand>
        <name>substrate</name>
    </ligand>
</feature>
<dbReference type="InterPro" id="IPR006222">
    <property type="entry name" value="GCVT_N"/>
</dbReference>
<sequence>MTDLRHYQTPLRQTPFHPRTSAANRLHAWAPWAGYATVQTYDDLAMEHSAIRNAATLYDLCPMIKYRIEGTDAAACLNRLTVRDADRLAVGGVHYTVWCDDAGHLIDDGTLFRLAPDRYRLCCQERHLPWLLDSAFGFDVRITDETGEIAALALQGPTSAVVLRAAGFDIDTLKPFRMAEFPFAGGHLTISRTGFTGDLGYELWTTPDLALPLWDSLTDAGALYGLRPVGSEALNIARLEAGFIIAGQDFTPAPHCLREDRLRSPLEMGLGWLIDWDKGQFTGRRALLRQRERGPHWAFVGLEIEGNVAAEGAILYHNRKTEIGVITGACWSPTLKTSIALAQVKARHAKGGNLWAEIYALRELHYARMMMPARVVARPFFNPTRKRQTPPGKL</sequence>
<proteinExistence type="predicted"/>
<dbReference type="SUPFAM" id="SSF103025">
    <property type="entry name" value="Folate-binding domain"/>
    <property type="match status" value="1"/>
</dbReference>
<name>A0A1H7LL71_9RHOB</name>
<dbReference type="Proteomes" id="UP000199582">
    <property type="component" value="Unassembled WGS sequence"/>
</dbReference>
<dbReference type="PANTHER" id="PTHR43757:SF2">
    <property type="entry name" value="AMINOMETHYLTRANSFERASE, MITOCHONDRIAL"/>
    <property type="match status" value="1"/>
</dbReference>
<protein>
    <submittedName>
        <fullName evidence="4">Aminomethyltransferase</fullName>
    </submittedName>
</protein>
<keyword evidence="5" id="KW-1185">Reference proteome</keyword>
<dbReference type="PIRSF" id="PIRSF006487">
    <property type="entry name" value="GcvT"/>
    <property type="match status" value="1"/>
</dbReference>
<dbReference type="EMBL" id="FOAG01000003">
    <property type="protein sequence ID" value="SEK99599.1"/>
    <property type="molecule type" value="Genomic_DNA"/>
</dbReference>
<dbReference type="InterPro" id="IPR029043">
    <property type="entry name" value="GcvT/YgfZ_C"/>
</dbReference>
<keyword evidence="4" id="KW-0808">Transferase</keyword>
<dbReference type="SUPFAM" id="SSF101790">
    <property type="entry name" value="Aminomethyltransferase beta-barrel domain"/>
    <property type="match status" value="1"/>
</dbReference>
<feature type="domain" description="Aminomethyltransferase C-terminal" evidence="3">
    <location>
        <begin position="299"/>
        <end position="381"/>
    </location>
</feature>
<evidence type="ECO:0000313" key="5">
    <source>
        <dbReference type="Proteomes" id="UP000199582"/>
    </source>
</evidence>
<dbReference type="InterPro" id="IPR013977">
    <property type="entry name" value="GcvT_C"/>
</dbReference>
<dbReference type="GO" id="GO:0032259">
    <property type="term" value="P:methylation"/>
    <property type="evidence" value="ECO:0007669"/>
    <property type="project" value="UniProtKB-KW"/>
</dbReference>
<dbReference type="PANTHER" id="PTHR43757">
    <property type="entry name" value="AMINOMETHYLTRANSFERASE"/>
    <property type="match status" value="1"/>
</dbReference>
<organism evidence="4 5">
    <name type="scientific">Roseovarius azorensis</name>
    <dbReference type="NCBI Taxonomy" id="1287727"/>
    <lineage>
        <taxon>Bacteria</taxon>
        <taxon>Pseudomonadati</taxon>
        <taxon>Pseudomonadota</taxon>
        <taxon>Alphaproteobacteria</taxon>
        <taxon>Rhodobacterales</taxon>
        <taxon>Roseobacteraceae</taxon>
        <taxon>Roseovarius</taxon>
    </lineage>
</organism>
<evidence type="ECO:0000256" key="1">
    <source>
        <dbReference type="PIRSR" id="PIRSR006487-1"/>
    </source>
</evidence>
<dbReference type="STRING" id="1287727.SAMN05443999_10381"/>
<evidence type="ECO:0000259" key="3">
    <source>
        <dbReference type="Pfam" id="PF08669"/>
    </source>
</evidence>
<accession>A0A1H7LL71</accession>
<gene>
    <name evidence="4" type="ORF">SAMN05443999_10381</name>
</gene>
<dbReference type="GO" id="GO:0005829">
    <property type="term" value="C:cytosol"/>
    <property type="evidence" value="ECO:0007669"/>
    <property type="project" value="TreeGrafter"/>
</dbReference>
<dbReference type="Pfam" id="PF08669">
    <property type="entry name" value="GCV_T_C"/>
    <property type="match status" value="1"/>
</dbReference>